<protein>
    <submittedName>
        <fullName evidence="2">Uncharacterized protein</fullName>
    </submittedName>
</protein>
<keyword evidence="3" id="KW-1185">Reference proteome</keyword>
<dbReference type="Proteomes" id="UP000221837">
    <property type="component" value="Genome"/>
</dbReference>
<feature type="transmembrane region" description="Helical" evidence="1">
    <location>
        <begin position="86"/>
        <end position="102"/>
    </location>
</feature>
<dbReference type="OrthoDB" id="37167at10239"/>
<keyword evidence="1" id="KW-0812">Transmembrane</keyword>
<feature type="transmembrane region" description="Helical" evidence="1">
    <location>
        <begin position="108"/>
        <end position="128"/>
    </location>
</feature>
<reference evidence="2" key="1">
    <citation type="submission" date="2017-02" db="EMBL/GenBank/DDBJ databases">
        <title>Genome sequence of Serratia marcescens phage BF.</title>
        <authorList>
            <person name="Casey E."/>
            <person name="Fitzgerald B."/>
            <person name="Mahony J."/>
            <person name="Lugli G."/>
            <person name="Ventura M."/>
            <person name="van Sinderen D."/>
        </authorList>
    </citation>
    <scope>NUCLEOTIDE SEQUENCE [LARGE SCALE GENOMIC DNA]</scope>
</reference>
<keyword evidence="1" id="KW-1133">Transmembrane helix</keyword>
<sequence>MFSNIVSKSLAVIYLFLGVSLYGEFVEMFQWNTYLASQWFIVTNVFMALVVFCSFCSIIALGMVYCEIDAEAKRFKVQMYTLLSDNLYSSFWYILPFIITVVCFQLAMYLFAGGFLIIGLCVLAFYLLHKNIIKKATITALK</sequence>
<keyword evidence="1" id="KW-0472">Membrane</keyword>
<evidence type="ECO:0000256" key="1">
    <source>
        <dbReference type="SAM" id="Phobius"/>
    </source>
</evidence>
<feature type="transmembrane region" description="Helical" evidence="1">
    <location>
        <begin position="39"/>
        <end position="65"/>
    </location>
</feature>
<name>A0A1S6UBB0_9CAUD</name>
<evidence type="ECO:0000313" key="2">
    <source>
        <dbReference type="EMBL" id="AQW89020.1"/>
    </source>
</evidence>
<organism evidence="2 3">
    <name type="scientific">Serratia phage BF</name>
    <dbReference type="NCBI Taxonomy" id="1962671"/>
    <lineage>
        <taxon>Viruses</taxon>
        <taxon>Duplodnaviria</taxon>
        <taxon>Heunggongvirae</taxon>
        <taxon>Uroviricota</taxon>
        <taxon>Caudoviricetes</taxon>
        <taxon>Eneladusvirus</taxon>
        <taxon>Eneladusvirus BF</taxon>
    </lineage>
</organism>
<gene>
    <name evidence="2" type="ORF">BF_0495</name>
</gene>
<accession>A0A1S6UBB0</accession>
<proteinExistence type="predicted"/>
<evidence type="ECO:0000313" key="3">
    <source>
        <dbReference type="Proteomes" id="UP000221837"/>
    </source>
</evidence>
<dbReference type="EMBL" id="KY630187">
    <property type="protein sequence ID" value="AQW89020.1"/>
    <property type="molecule type" value="Genomic_DNA"/>
</dbReference>